<name>A0A0F9J1J7_9ZZZZ</name>
<dbReference type="AlphaFoldDB" id="A0A0F9J1J7"/>
<protein>
    <submittedName>
        <fullName evidence="1">Uncharacterized protein</fullName>
    </submittedName>
</protein>
<accession>A0A0F9J1J7</accession>
<dbReference type="EMBL" id="LAZR01017590">
    <property type="protein sequence ID" value="KKL99775.1"/>
    <property type="molecule type" value="Genomic_DNA"/>
</dbReference>
<proteinExistence type="predicted"/>
<organism evidence="1">
    <name type="scientific">marine sediment metagenome</name>
    <dbReference type="NCBI Taxonomy" id="412755"/>
    <lineage>
        <taxon>unclassified sequences</taxon>
        <taxon>metagenomes</taxon>
        <taxon>ecological metagenomes</taxon>
    </lineage>
</organism>
<sequence>PHAMNPDDIRVGDMSLAYYKAECVEPIIAAIREAR</sequence>
<reference evidence="1" key="1">
    <citation type="journal article" date="2015" name="Nature">
        <title>Complex archaea that bridge the gap between prokaryotes and eukaryotes.</title>
        <authorList>
            <person name="Spang A."/>
            <person name="Saw J.H."/>
            <person name="Jorgensen S.L."/>
            <person name="Zaremba-Niedzwiedzka K."/>
            <person name="Martijn J."/>
            <person name="Lind A.E."/>
            <person name="van Eijk R."/>
            <person name="Schleper C."/>
            <person name="Guy L."/>
            <person name="Ettema T.J."/>
        </authorList>
    </citation>
    <scope>NUCLEOTIDE SEQUENCE</scope>
</reference>
<evidence type="ECO:0000313" key="1">
    <source>
        <dbReference type="EMBL" id="KKL99775.1"/>
    </source>
</evidence>
<comment type="caution">
    <text evidence="1">The sequence shown here is derived from an EMBL/GenBank/DDBJ whole genome shotgun (WGS) entry which is preliminary data.</text>
</comment>
<gene>
    <name evidence="1" type="ORF">LCGC14_1810960</name>
</gene>
<feature type="non-terminal residue" evidence="1">
    <location>
        <position position="1"/>
    </location>
</feature>